<evidence type="ECO:0000256" key="6">
    <source>
        <dbReference type="SAM" id="Phobius"/>
    </source>
</evidence>
<dbReference type="Pfam" id="PF00027">
    <property type="entry name" value="cNMP_binding"/>
    <property type="match status" value="1"/>
</dbReference>
<dbReference type="InterPro" id="IPR036640">
    <property type="entry name" value="ABC1_TM_sf"/>
</dbReference>
<feature type="transmembrane region" description="Helical" evidence="6">
    <location>
        <begin position="48"/>
        <end position="65"/>
    </location>
</feature>
<evidence type="ECO:0000259" key="8">
    <source>
        <dbReference type="PROSITE" id="PS50893"/>
    </source>
</evidence>
<dbReference type="GO" id="GO:0005524">
    <property type="term" value="F:ATP binding"/>
    <property type="evidence" value="ECO:0007669"/>
    <property type="project" value="InterPro"/>
</dbReference>
<dbReference type="EMBL" id="CP027665">
    <property type="protein sequence ID" value="AVO39747.1"/>
    <property type="molecule type" value="Genomic_DNA"/>
</dbReference>
<feature type="domain" description="Cyclic nucleotide-binding" evidence="7">
    <location>
        <begin position="862"/>
        <end position="963"/>
    </location>
</feature>
<dbReference type="Gene3D" id="2.60.120.10">
    <property type="entry name" value="Jelly Rolls"/>
    <property type="match status" value="1"/>
</dbReference>
<dbReference type="SUPFAM" id="SSF51206">
    <property type="entry name" value="cAMP-binding domain-like"/>
    <property type="match status" value="1"/>
</dbReference>
<keyword evidence="2 6" id="KW-0812">Transmembrane</keyword>
<dbReference type="PROSITE" id="PS50042">
    <property type="entry name" value="CNMP_BINDING_3"/>
    <property type="match status" value="1"/>
</dbReference>
<evidence type="ECO:0000256" key="4">
    <source>
        <dbReference type="ARBA" id="ARBA00023136"/>
    </source>
</evidence>
<evidence type="ECO:0000313" key="10">
    <source>
        <dbReference type="EMBL" id="AVO39747.1"/>
    </source>
</evidence>
<dbReference type="SUPFAM" id="SSF52540">
    <property type="entry name" value="P-loop containing nucleoside triphosphate hydrolases"/>
    <property type="match status" value="2"/>
</dbReference>
<dbReference type="InterPro" id="IPR039421">
    <property type="entry name" value="Type_1_exporter"/>
</dbReference>
<evidence type="ECO:0000256" key="2">
    <source>
        <dbReference type="ARBA" id="ARBA00022692"/>
    </source>
</evidence>
<accession>A0A2S0MVB5</accession>
<keyword evidence="3 6" id="KW-1133">Transmembrane helix</keyword>
<comment type="subcellular location">
    <subcellularLocation>
        <location evidence="1">Cell membrane</location>
        <topology evidence="1">Multi-pass membrane protein</topology>
    </subcellularLocation>
</comment>
<dbReference type="InterPro" id="IPR027417">
    <property type="entry name" value="P-loop_NTPase"/>
</dbReference>
<organism evidence="10 11">
    <name type="scientific">Pukyongiella litopenaei</name>
    <dbReference type="NCBI Taxonomy" id="2605946"/>
    <lineage>
        <taxon>Bacteria</taxon>
        <taxon>Pseudomonadati</taxon>
        <taxon>Pseudomonadota</taxon>
        <taxon>Alphaproteobacteria</taxon>
        <taxon>Rhodobacterales</taxon>
        <taxon>Paracoccaceae</taxon>
        <taxon>Pukyongiella</taxon>
    </lineage>
</organism>
<feature type="domain" description="ABC transmembrane type-1" evidence="9">
    <location>
        <begin position="22"/>
        <end position="295"/>
    </location>
</feature>
<evidence type="ECO:0000256" key="1">
    <source>
        <dbReference type="ARBA" id="ARBA00004651"/>
    </source>
</evidence>
<reference evidence="11" key="1">
    <citation type="submission" date="2018-03" db="EMBL/GenBank/DDBJ databases">
        <title>Genomic analysis of the strain SH-1 isolated from shrimp intestine.</title>
        <authorList>
            <person name="Kim Y.-S."/>
            <person name="Kim S.-E."/>
            <person name="Kim K.-H."/>
        </authorList>
    </citation>
    <scope>NUCLEOTIDE SEQUENCE [LARGE SCALE GENOMIC DNA]</scope>
    <source>
        <strain evidence="11">SH-1</strain>
    </source>
</reference>
<dbReference type="PROSITE" id="PS50893">
    <property type="entry name" value="ABC_TRANSPORTER_2"/>
    <property type="match status" value="1"/>
</dbReference>
<dbReference type="GO" id="GO:0016887">
    <property type="term" value="F:ATP hydrolysis activity"/>
    <property type="evidence" value="ECO:0007669"/>
    <property type="project" value="InterPro"/>
</dbReference>
<protein>
    <submittedName>
        <fullName evidence="10">Cyclic nucleotide-binding domain-containing protein</fullName>
    </submittedName>
</protein>
<feature type="region of interest" description="Disordered" evidence="5">
    <location>
        <begin position="437"/>
        <end position="460"/>
    </location>
</feature>
<feature type="domain" description="ABC transporter" evidence="8">
    <location>
        <begin position="332"/>
        <end position="853"/>
    </location>
</feature>
<evidence type="ECO:0000259" key="7">
    <source>
        <dbReference type="PROSITE" id="PS50042"/>
    </source>
</evidence>
<dbReference type="GO" id="GO:0005886">
    <property type="term" value="C:plasma membrane"/>
    <property type="evidence" value="ECO:0007669"/>
    <property type="project" value="UniProtKB-SubCell"/>
</dbReference>
<keyword evidence="4 6" id="KW-0472">Membrane</keyword>
<dbReference type="InterPro" id="IPR000595">
    <property type="entry name" value="cNMP-bd_dom"/>
</dbReference>
<dbReference type="InterPro" id="IPR018490">
    <property type="entry name" value="cNMP-bd_dom_sf"/>
</dbReference>
<dbReference type="Proteomes" id="UP000237655">
    <property type="component" value="Chromosome"/>
</dbReference>
<feature type="transmembrane region" description="Helical" evidence="6">
    <location>
        <begin position="234"/>
        <end position="252"/>
    </location>
</feature>
<dbReference type="KEGG" id="thas:C6Y53_10745"/>
<gene>
    <name evidence="10" type="ORF">C6Y53_10745</name>
</gene>
<dbReference type="PROSITE" id="PS50929">
    <property type="entry name" value="ABC_TM1F"/>
    <property type="match status" value="1"/>
</dbReference>
<dbReference type="InterPro" id="IPR014710">
    <property type="entry name" value="RmlC-like_jellyroll"/>
</dbReference>
<evidence type="ECO:0000313" key="11">
    <source>
        <dbReference type="Proteomes" id="UP000237655"/>
    </source>
</evidence>
<evidence type="ECO:0000256" key="3">
    <source>
        <dbReference type="ARBA" id="ARBA00022989"/>
    </source>
</evidence>
<sequence>MALLVLTATLFPLLYLTLELPKRIINDAIGAPDATVAVLGHDLSREHFLWLLCGLFLLAVLVHGLLKMRINTRKGVLAERLLRRFRYLLIMRILRFPAPYLERVSEGELVSMITAESEPMGGLMGDAVSQPVLQAGQMLTILGFLFVQSVWFGLAACALIPLQAWLIPRLQRRINRLNKQRIGQVRQLAGEIGETAAGAAALRVHGGWRHRLAQISDRLGHLYEIRFDIYRKKFFMKFLNNFITQLTPFFFFSVGGYLVLRGAVSLGALVAALAAYKDLSSPWKELLAWYNQTQEMRMRWQVITDRFAPPGLAGADRFAETGGPPQRLDGDIELRGVTVRDLDGNTVLDGLDVAVTAGTTVAVASADEEDRLALAALLTREVPPAAGQLLIGGQDLAEVPQAVIAARIGYAGPRPLLFGGSFRDNLLMPLRRYPADATPGDPARAAEARRAGNSADDTAADWTDPTLAGFDTMAELDGWALRLIDGIGAGGALFDRGLSMRPEAAAHPDLVARLVGLRGEMQQAVADAKLDRQVLFFRDDRYNLALPVSENLLFAVPRHRLSPAMLAGQTGFLARLRETGLDRDLIALACDLIDVLHQTFGRDGTDHLLFRRLGLDPETYRAALALVARVRAGDDKKLTPDDIAVLLFLPFRYSAQQIGPAFPEEIMARVLEIRKSHAGVMQRELSALFDPLDFGTYAPGLTVMENLLFGRVRDVATGSADAVRALVGRVLGEHGLRNAVGGLALDMDLHRGGAGLPVALAEPLALARAAIRRPDILVLNRVLAGRESADRDAALKRLRALLPDTTFIRLDETIACPEDYDAFFELRRGRLQGGAAAADTPPDSAAGADLAQKLRALERCELFATLGRRQLRLLAFGARWFDAPAGEVIFRKGDAPRDGAYLLIEGEAGIYRPAADGARGERISTVGPGALVGELSLIRGEKRALSLIAETDLRCLRLGADEFLAVAGSDAGTAFRLLQVVAGYLSD</sequence>
<proteinExistence type="predicted"/>
<dbReference type="PANTHER" id="PTHR43394:SF1">
    <property type="entry name" value="ATP-BINDING CASSETTE SUB-FAMILY B MEMBER 10, MITOCHONDRIAL"/>
    <property type="match status" value="1"/>
</dbReference>
<keyword evidence="11" id="KW-1185">Reference proteome</keyword>
<dbReference type="InterPro" id="IPR003439">
    <property type="entry name" value="ABC_transporter-like_ATP-bd"/>
</dbReference>
<evidence type="ECO:0000259" key="9">
    <source>
        <dbReference type="PROSITE" id="PS50929"/>
    </source>
</evidence>
<dbReference type="Gene3D" id="1.20.1560.10">
    <property type="entry name" value="ABC transporter type 1, transmembrane domain"/>
    <property type="match status" value="1"/>
</dbReference>
<dbReference type="GO" id="GO:0015421">
    <property type="term" value="F:ABC-type oligopeptide transporter activity"/>
    <property type="evidence" value="ECO:0007669"/>
    <property type="project" value="TreeGrafter"/>
</dbReference>
<dbReference type="Gene3D" id="3.40.50.300">
    <property type="entry name" value="P-loop containing nucleotide triphosphate hydrolases"/>
    <property type="match status" value="2"/>
</dbReference>
<evidence type="ECO:0000256" key="5">
    <source>
        <dbReference type="SAM" id="MobiDB-lite"/>
    </source>
</evidence>
<dbReference type="Pfam" id="PF00664">
    <property type="entry name" value="ABC_membrane"/>
    <property type="match status" value="1"/>
</dbReference>
<dbReference type="SMART" id="SM00100">
    <property type="entry name" value="cNMP"/>
    <property type="match status" value="1"/>
</dbReference>
<dbReference type="AlphaFoldDB" id="A0A2S0MVB5"/>
<dbReference type="CDD" id="cd00038">
    <property type="entry name" value="CAP_ED"/>
    <property type="match status" value="1"/>
</dbReference>
<dbReference type="PANTHER" id="PTHR43394">
    <property type="entry name" value="ATP-DEPENDENT PERMEASE MDL1, MITOCHONDRIAL"/>
    <property type="match status" value="1"/>
</dbReference>
<dbReference type="InterPro" id="IPR011527">
    <property type="entry name" value="ABC1_TM_dom"/>
</dbReference>
<name>A0A2S0MVB5_9RHOB</name>
<dbReference type="SUPFAM" id="SSF90123">
    <property type="entry name" value="ABC transporter transmembrane region"/>
    <property type="match status" value="1"/>
</dbReference>